<reference evidence="2 3" key="1">
    <citation type="submission" date="2019-02" db="EMBL/GenBank/DDBJ databases">
        <title>Deep-cultivation of Planctomycetes and their phenomic and genomic characterization uncovers novel biology.</title>
        <authorList>
            <person name="Wiegand S."/>
            <person name="Jogler M."/>
            <person name="Boedeker C."/>
            <person name="Pinto D."/>
            <person name="Vollmers J."/>
            <person name="Rivas-Marin E."/>
            <person name="Kohn T."/>
            <person name="Peeters S.H."/>
            <person name="Heuer A."/>
            <person name="Rast P."/>
            <person name="Oberbeckmann S."/>
            <person name="Bunk B."/>
            <person name="Jeske O."/>
            <person name="Meyerdierks A."/>
            <person name="Storesund J.E."/>
            <person name="Kallscheuer N."/>
            <person name="Luecker S."/>
            <person name="Lage O.M."/>
            <person name="Pohl T."/>
            <person name="Merkel B.J."/>
            <person name="Hornburger P."/>
            <person name="Mueller R.-W."/>
            <person name="Bruemmer F."/>
            <person name="Labrenz M."/>
            <person name="Spormann A.M."/>
            <person name="Op den Camp H."/>
            <person name="Overmann J."/>
            <person name="Amann R."/>
            <person name="Jetten M.S.M."/>
            <person name="Mascher T."/>
            <person name="Medema M.H."/>
            <person name="Devos D.P."/>
            <person name="Kaster A.-K."/>
            <person name="Ovreas L."/>
            <person name="Rohde M."/>
            <person name="Galperin M.Y."/>
            <person name="Jogler C."/>
        </authorList>
    </citation>
    <scope>NUCLEOTIDE SEQUENCE [LARGE SCALE GENOMIC DNA]</scope>
    <source>
        <strain evidence="2 3">CA12</strain>
    </source>
</reference>
<feature type="domain" description="HD/PDEase" evidence="1">
    <location>
        <begin position="22"/>
        <end position="125"/>
    </location>
</feature>
<protein>
    <submittedName>
        <fullName evidence="2">Bifunctional (P)ppGpp synthase/hydrolase relA</fullName>
    </submittedName>
</protein>
<dbReference type="SMART" id="SM00471">
    <property type="entry name" value="HDc"/>
    <property type="match status" value="1"/>
</dbReference>
<dbReference type="InterPro" id="IPR003607">
    <property type="entry name" value="HD/PDEase_dom"/>
</dbReference>
<dbReference type="RefSeq" id="WP_165700510.1">
    <property type="nucleotide sequence ID" value="NZ_CP036265.1"/>
</dbReference>
<keyword evidence="3" id="KW-1185">Reference proteome</keyword>
<dbReference type="AlphaFoldDB" id="A0A517P4V3"/>
<dbReference type="Pfam" id="PF13328">
    <property type="entry name" value="HD_4"/>
    <property type="match status" value="1"/>
</dbReference>
<dbReference type="InterPro" id="IPR052194">
    <property type="entry name" value="MESH1"/>
</dbReference>
<evidence type="ECO:0000259" key="1">
    <source>
        <dbReference type="SMART" id="SM00471"/>
    </source>
</evidence>
<dbReference type="KEGG" id="acaf:CA12_04820"/>
<dbReference type="SUPFAM" id="SSF109604">
    <property type="entry name" value="HD-domain/PDEase-like"/>
    <property type="match status" value="1"/>
</dbReference>
<dbReference type="GO" id="GO:0008893">
    <property type="term" value="F:guanosine-3',5'-bis(diphosphate) 3'-diphosphatase activity"/>
    <property type="evidence" value="ECO:0007669"/>
    <property type="project" value="TreeGrafter"/>
</dbReference>
<dbReference type="PANTHER" id="PTHR46246">
    <property type="entry name" value="GUANOSINE-3',5'-BIS(DIPHOSPHATE) 3'-PYROPHOSPHOHYDROLASE MESH1"/>
    <property type="match status" value="1"/>
</dbReference>
<accession>A0A517P4V3</accession>
<evidence type="ECO:0000313" key="3">
    <source>
        <dbReference type="Proteomes" id="UP000318741"/>
    </source>
</evidence>
<dbReference type="Proteomes" id="UP000318741">
    <property type="component" value="Chromosome"/>
</dbReference>
<evidence type="ECO:0000313" key="2">
    <source>
        <dbReference type="EMBL" id="QDT14409.1"/>
    </source>
</evidence>
<proteinExistence type="predicted"/>
<dbReference type="Gene3D" id="1.10.3210.10">
    <property type="entry name" value="Hypothetical protein af1432"/>
    <property type="match status" value="1"/>
</dbReference>
<sequence length="166" mass="18526">MAAFEKAVEIAARAHAGQRDKEGRPYLTHALRVTSRVAEADPNDLDAQIVAVLHDVVEDSDVTFDDLRAEGFSERILAALKLVTHGPDQTYADYVVGCAADPIARRVKLADLHDNTLQSRTMLREGREEKDLARMRKYALAYQFLTERIDEAAYRRRMADGSPALG</sequence>
<gene>
    <name evidence="2" type="primary">relA_1</name>
    <name evidence="2" type="ORF">CA12_04820</name>
</gene>
<dbReference type="EMBL" id="CP036265">
    <property type="protein sequence ID" value="QDT14409.1"/>
    <property type="molecule type" value="Genomic_DNA"/>
</dbReference>
<dbReference type="PANTHER" id="PTHR46246:SF1">
    <property type="entry name" value="GUANOSINE-3',5'-BIS(DIPHOSPHATE) 3'-PYROPHOSPHOHYDROLASE MESH1"/>
    <property type="match status" value="1"/>
</dbReference>
<name>A0A517P4V3_9PLAN</name>
<keyword evidence="2" id="KW-0378">Hydrolase</keyword>
<organism evidence="2 3">
    <name type="scientific">Alienimonas californiensis</name>
    <dbReference type="NCBI Taxonomy" id="2527989"/>
    <lineage>
        <taxon>Bacteria</taxon>
        <taxon>Pseudomonadati</taxon>
        <taxon>Planctomycetota</taxon>
        <taxon>Planctomycetia</taxon>
        <taxon>Planctomycetales</taxon>
        <taxon>Planctomycetaceae</taxon>
        <taxon>Alienimonas</taxon>
    </lineage>
</organism>